<evidence type="ECO:0000256" key="7">
    <source>
        <dbReference type="ARBA" id="ARBA00022822"/>
    </source>
</evidence>
<accession>L0H162</accession>
<dbReference type="InterPro" id="IPR044643">
    <property type="entry name" value="TrpF_fam"/>
</dbReference>
<name>L0H162_9GAMM</name>
<keyword evidence="8 10" id="KW-0057">Aromatic amino acid biosynthesis</keyword>
<dbReference type="AlphaFoldDB" id="L0H162"/>
<comment type="pathway">
    <text evidence="2 10">Amino-acid biosynthesis; L-tryptophan biosynthesis; L-tryptophan from chorismate: step 3/5.</text>
</comment>
<proteinExistence type="inferred from homology"/>
<evidence type="ECO:0000313" key="13">
    <source>
        <dbReference type="Proteomes" id="UP000010816"/>
    </source>
</evidence>
<dbReference type="PANTHER" id="PTHR42894:SF1">
    <property type="entry name" value="N-(5'-PHOSPHORIBOSYL)ANTHRANILATE ISOMERASE"/>
    <property type="match status" value="1"/>
</dbReference>
<dbReference type="InterPro" id="IPR013785">
    <property type="entry name" value="Aldolase_TIM"/>
</dbReference>
<dbReference type="eggNOG" id="COG0135">
    <property type="taxonomic scope" value="Bacteria"/>
</dbReference>
<dbReference type="OrthoDB" id="9796196at2"/>
<evidence type="ECO:0000256" key="6">
    <source>
        <dbReference type="ARBA" id="ARBA00022605"/>
    </source>
</evidence>
<evidence type="ECO:0000256" key="1">
    <source>
        <dbReference type="ARBA" id="ARBA00001164"/>
    </source>
</evidence>
<protein>
    <recommendedName>
        <fullName evidence="5 10">N-(5'-phosphoribosyl)anthranilate isomerase</fullName>
        <shortName evidence="10">PRAI</shortName>
        <ecNumber evidence="4 10">5.3.1.24</ecNumber>
    </recommendedName>
</protein>
<dbReference type="GO" id="GO:0000162">
    <property type="term" value="P:L-tryptophan biosynthetic process"/>
    <property type="evidence" value="ECO:0007669"/>
    <property type="project" value="UniProtKB-UniRule"/>
</dbReference>
<dbReference type="FunFam" id="3.20.20.70:FF:000075">
    <property type="entry name" value="Tryptophan biosynthesis protein TRP1"/>
    <property type="match status" value="1"/>
</dbReference>
<dbReference type="InterPro" id="IPR001240">
    <property type="entry name" value="PRAI_dom"/>
</dbReference>
<dbReference type="Gene3D" id="3.20.20.70">
    <property type="entry name" value="Aldolase class I"/>
    <property type="match status" value="1"/>
</dbReference>
<evidence type="ECO:0000256" key="3">
    <source>
        <dbReference type="ARBA" id="ARBA00007571"/>
    </source>
</evidence>
<evidence type="ECO:0000256" key="8">
    <source>
        <dbReference type="ARBA" id="ARBA00023141"/>
    </source>
</evidence>
<dbReference type="InterPro" id="IPR011060">
    <property type="entry name" value="RibuloseP-bd_barrel"/>
</dbReference>
<keyword evidence="6 10" id="KW-0028">Amino-acid biosynthesis</keyword>
<dbReference type="SUPFAM" id="SSF51366">
    <property type="entry name" value="Ribulose-phoshate binding barrel"/>
    <property type="match status" value="1"/>
</dbReference>
<dbReference type="Pfam" id="PF00697">
    <property type="entry name" value="PRAI"/>
    <property type="match status" value="1"/>
</dbReference>
<dbReference type="CDD" id="cd00405">
    <property type="entry name" value="PRAI"/>
    <property type="match status" value="1"/>
</dbReference>
<reference evidence="12 13" key="1">
    <citation type="submission" date="2011-09" db="EMBL/GenBank/DDBJ databases">
        <title>Complete sequence of chromosome of Thioflavicoccus mobilis 8321.</title>
        <authorList>
            <consortium name="US DOE Joint Genome Institute"/>
            <person name="Lucas S."/>
            <person name="Han J."/>
            <person name="Lapidus A."/>
            <person name="Cheng J.-F."/>
            <person name="Goodwin L."/>
            <person name="Pitluck S."/>
            <person name="Peters L."/>
            <person name="Ovchinnikova G."/>
            <person name="Lu M."/>
            <person name="Detter J.C."/>
            <person name="Han C."/>
            <person name="Tapia R."/>
            <person name="Land M."/>
            <person name="Hauser L."/>
            <person name="Kyrpides N."/>
            <person name="Ivanova N."/>
            <person name="Pagani I."/>
            <person name="Vogl K."/>
            <person name="Liu Z."/>
            <person name="Imhoff J."/>
            <person name="Thiel V."/>
            <person name="Frigaard N.-U."/>
            <person name="Bryant D."/>
            <person name="Woyke T."/>
        </authorList>
    </citation>
    <scope>NUCLEOTIDE SEQUENCE [LARGE SCALE GENOMIC DNA]</scope>
    <source>
        <strain evidence="12 13">8321</strain>
    </source>
</reference>
<dbReference type="NCBIfam" id="NF002299">
    <property type="entry name" value="PRK01222.1-6"/>
    <property type="match status" value="1"/>
</dbReference>
<keyword evidence="9 10" id="KW-0413">Isomerase</keyword>
<evidence type="ECO:0000259" key="11">
    <source>
        <dbReference type="Pfam" id="PF00697"/>
    </source>
</evidence>
<comment type="catalytic activity">
    <reaction evidence="1 10">
        <text>N-(5-phospho-beta-D-ribosyl)anthranilate = 1-(2-carboxyphenylamino)-1-deoxy-D-ribulose 5-phosphate</text>
        <dbReference type="Rhea" id="RHEA:21540"/>
        <dbReference type="ChEBI" id="CHEBI:18277"/>
        <dbReference type="ChEBI" id="CHEBI:58613"/>
        <dbReference type="EC" id="5.3.1.24"/>
    </reaction>
</comment>
<gene>
    <name evidence="10" type="primary">trpF</name>
    <name evidence="12" type="ORF">Thimo_2650</name>
</gene>
<dbReference type="HOGENOM" id="CLU_076364_2_0_6"/>
<evidence type="ECO:0000256" key="2">
    <source>
        <dbReference type="ARBA" id="ARBA00004664"/>
    </source>
</evidence>
<sequence>MTQPLSWRRTRVKLCGLTRPGDAQAAAALGADAIGLVFYRRSPRAVTIEQARAVIEGLPPFVTKVGLFVDEEPEVVRRVLGEVTLDLLQFHGSERADYCRGFARPWIKAVAMRPGLDLDQVAATYSEAAGLLLDAFDPGVPGGTGQRFDWDRIPTELAPQIVLAGGLTPANVAEAIRRVRPYAVDVSGGIEAAKGRKDEAKMAAFMQGVRDGDESR</sequence>
<evidence type="ECO:0000256" key="10">
    <source>
        <dbReference type="HAMAP-Rule" id="MF_00135"/>
    </source>
</evidence>
<dbReference type="PANTHER" id="PTHR42894">
    <property type="entry name" value="N-(5'-PHOSPHORIBOSYL)ANTHRANILATE ISOMERASE"/>
    <property type="match status" value="1"/>
</dbReference>
<dbReference type="EC" id="5.3.1.24" evidence="4 10"/>
<keyword evidence="7 10" id="KW-0822">Tryptophan biosynthesis</keyword>
<dbReference type="RefSeq" id="WP_015281502.1">
    <property type="nucleotide sequence ID" value="NC_019940.1"/>
</dbReference>
<dbReference type="EMBL" id="CP003051">
    <property type="protein sequence ID" value="AGA91370.1"/>
    <property type="molecule type" value="Genomic_DNA"/>
</dbReference>
<dbReference type="HAMAP" id="MF_00135">
    <property type="entry name" value="PRAI"/>
    <property type="match status" value="1"/>
</dbReference>
<dbReference type="GO" id="GO:0004640">
    <property type="term" value="F:phosphoribosylanthranilate isomerase activity"/>
    <property type="evidence" value="ECO:0007669"/>
    <property type="project" value="UniProtKB-UniRule"/>
</dbReference>
<dbReference type="PATRIC" id="fig|765912.4.peg.2599"/>
<evidence type="ECO:0000256" key="5">
    <source>
        <dbReference type="ARBA" id="ARBA00022272"/>
    </source>
</evidence>
<feature type="domain" description="N-(5'phosphoribosyl) anthranilate isomerase (PRAI)" evidence="11">
    <location>
        <begin position="13"/>
        <end position="207"/>
    </location>
</feature>
<evidence type="ECO:0000313" key="12">
    <source>
        <dbReference type="EMBL" id="AGA91370.1"/>
    </source>
</evidence>
<dbReference type="KEGG" id="tmb:Thimo_2650"/>
<organism evidence="12 13">
    <name type="scientific">Thioflavicoccus mobilis 8321</name>
    <dbReference type="NCBI Taxonomy" id="765912"/>
    <lineage>
        <taxon>Bacteria</taxon>
        <taxon>Pseudomonadati</taxon>
        <taxon>Pseudomonadota</taxon>
        <taxon>Gammaproteobacteria</taxon>
        <taxon>Chromatiales</taxon>
        <taxon>Chromatiaceae</taxon>
        <taxon>Thioflavicoccus</taxon>
    </lineage>
</organism>
<dbReference type="STRING" id="765912.Thimo_2650"/>
<comment type="similarity">
    <text evidence="3 10">Belongs to the TrpF family.</text>
</comment>
<evidence type="ECO:0000256" key="4">
    <source>
        <dbReference type="ARBA" id="ARBA00012572"/>
    </source>
</evidence>
<keyword evidence="13" id="KW-1185">Reference proteome</keyword>
<dbReference type="NCBIfam" id="NF002298">
    <property type="entry name" value="PRK01222.1-4"/>
    <property type="match status" value="1"/>
</dbReference>
<evidence type="ECO:0000256" key="9">
    <source>
        <dbReference type="ARBA" id="ARBA00023235"/>
    </source>
</evidence>
<dbReference type="UniPathway" id="UPA00035">
    <property type="reaction ID" value="UER00042"/>
</dbReference>
<dbReference type="Proteomes" id="UP000010816">
    <property type="component" value="Chromosome"/>
</dbReference>